<dbReference type="GO" id="GO:0003676">
    <property type="term" value="F:nucleic acid binding"/>
    <property type="evidence" value="ECO:0007669"/>
    <property type="project" value="InterPro"/>
</dbReference>
<dbReference type="InterPro" id="IPR002156">
    <property type="entry name" value="RNaseH_domain"/>
</dbReference>
<proteinExistence type="predicted"/>
<evidence type="ECO:0000313" key="3">
    <source>
        <dbReference type="EMBL" id="KAJ7361283.1"/>
    </source>
</evidence>
<protein>
    <recommendedName>
        <fullName evidence="2">RNase H type-1 domain-containing protein</fullName>
    </recommendedName>
</protein>
<evidence type="ECO:0000256" key="1">
    <source>
        <dbReference type="SAM" id="SignalP"/>
    </source>
</evidence>
<dbReference type="Proteomes" id="UP001218218">
    <property type="component" value="Unassembled WGS sequence"/>
</dbReference>
<name>A0AAD7F093_9AGAR</name>
<dbReference type="SUPFAM" id="SSF53098">
    <property type="entry name" value="Ribonuclease H-like"/>
    <property type="match status" value="1"/>
</dbReference>
<feature type="domain" description="RNase H type-1" evidence="2">
    <location>
        <begin position="1"/>
        <end position="50"/>
    </location>
</feature>
<feature type="signal peptide" evidence="1">
    <location>
        <begin position="1"/>
        <end position="18"/>
    </location>
</feature>
<organism evidence="3 4">
    <name type="scientific">Mycena albidolilacea</name>
    <dbReference type="NCBI Taxonomy" id="1033008"/>
    <lineage>
        <taxon>Eukaryota</taxon>
        <taxon>Fungi</taxon>
        <taxon>Dikarya</taxon>
        <taxon>Basidiomycota</taxon>
        <taxon>Agaricomycotina</taxon>
        <taxon>Agaricomycetes</taxon>
        <taxon>Agaricomycetidae</taxon>
        <taxon>Agaricales</taxon>
        <taxon>Marasmiineae</taxon>
        <taxon>Mycenaceae</taxon>
        <taxon>Mycena</taxon>
    </lineage>
</organism>
<evidence type="ECO:0000259" key="2">
    <source>
        <dbReference type="PROSITE" id="PS50879"/>
    </source>
</evidence>
<dbReference type="PROSITE" id="PS50879">
    <property type="entry name" value="RNASE_H_1"/>
    <property type="match status" value="1"/>
</dbReference>
<dbReference type="InterPro" id="IPR012337">
    <property type="entry name" value="RNaseH-like_sf"/>
</dbReference>
<comment type="caution">
    <text evidence="3">The sequence shown here is derived from an EMBL/GenBank/DDBJ whole genome shotgun (WGS) entry which is preliminary data.</text>
</comment>
<dbReference type="GO" id="GO:0004523">
    <property type="term" value="F:RNA-DNA hybrid ribonuclease activity"/>
    <property type="evidence" value="ECO:0007669"/>
    <property type="project" value="InterPro"/>
</dbReference>
<keyword evidence="1" id="KW-0732">Signal</keyword>
<sequence>GQYLLAAFHAILTRLLCARRTFRICIHWVPAHVSIVGNETVDACAKAAAQGSSSPLATHIKLFESSLPTSRAAVIAAGAKVFAVQW</sequence>
<feature type="non-terminal residue" evidence="3">
    <location>
        <position position="86"/>
    </location>
</feature>
<dbReference type="EMBL" id="JARIHO010000005">
    <property type="protein sequence ID" value="KAJ7361283.1"/>
    <property type="molecule type" value="Genomic_DNA"/>
</dbReference>
<keyword evidence="4" id="KW-1185">Reference proteome</keyword>
<reference evidence="3" key="1">
    <citation type="submission" date="2023-03" db="EMBL/GenBank/DDBJ databases">
        <title>Massive genome expansion in bonnet fungi (Mycena s.s.) driven by repeated elements and novel gene families across ecological guilds.</title>
        <authorList>
            <consortium name="Lawrence Berkeley National Laboratory"/>
            <person name="Harder C.B."/>
            <person name="Miyauchi S."/>
            <person name="Viragh M."/>
            <person name="Kuo A."/>
            <person name="Thoen E."/>
            <person name="Andreopoulos B."/>
            <person name="Lu D."/>
            <person name="Skrede I."/>
            <person name="Drula E."/>
            <person name="Henrissat B."/>
            <person name="Morin E."/>
            <person name="Kohler A."/>
            <person name="Barry K."/>
            <person name="LaButti K."/>
            <person name="Morin E."/>
            <person name="Salamov A."/>
            <person name="Lipzen A."/>
            <person name="Mereny Z."/>
            <person name="Hegedus B."/>
            <person name="Baldrian P."/>
            <person name="Stursova M."/>
            <person name="Weitz H."/>
            <person name="Taylor A."/>
            <person name="Grigoriev I.V."/>
            <person name="Nagy L.G."/>
            <person name="Martin F."/>
            <person name="Kauserud H."/>
        </authorList>
    </citation>
    <scope>NUCLEOTIDE SEQUENCE</scope>
    <source>
        <strain evidence="3">CBHHK002</strain>
    </source>
</reference>
<gene>
    <name evidence="3" type="ORF">DFH08DRAFT_661186</name>
</gene>
<feature type="non-terminal residue" evidence="3">
    <location>
        <position position="1"/>
    </location>
</feature>
<feature type="chain" id="PRO_5042073421" description="RNase H type-1 domain-containing protein" evidence="1">
    <location>
        <begin position="19"/>
        <end position="86"/>
    </location>
</feature>
<evidence type="ECO:0000313" key="4">
    <source>
        <dbReference type="Proteomes" id="UP001218218"/>
    </source>
</evidence>
<accession>A0AAD7F093</accession>
<dbReference type="Gene3D" id="3.30.420.10">
    <property type="entry name" value="Ribonuclease H-like superfamily/Ribonuclease H"/>
    <property type="match status" value="1"/>
</dbReference>
<dbReference type="InterPro" id="IPR036397">
    <property type="entry name" value="RNaseH_sf"/>
</dbReference>
<dbReference type="AlphaFoldDB" id="A0AAD7F093"/>